<evidence type="ECO:0000313" key="5">
    <source>
        <dbReference type="Proteomes" id="UP000007517"/>
    </source>
</evidence>
<reference evidence="5" key="2">
    <citation type="submission" date="2012-02" db="EMBL/GenBank/DDBJ databases">
        <title>Complete genome sequence of Blastococcus saxobsidens strain DD2.</title>
        <authorList>
            <person name="Genoscope."/>
        </authorList>
    </citation>
    <scope>NUCLEOTIDE SEQUENCE [LARGE SCALE GENOMIC DNA]</scope>
    <source>
        <strain evidence="5">DD2</strain>
    </source>
</reference>
<feature type="domain" description="Thioesterase" evidence="3">
    <location>
        <begin position="75"/>
        <end position="151"/>
    </location>
</feature>
<dbReference type="InterPro" id="IPR006683">
    <property type="entry name" value="Thioestr_dom"/>
</dbReference>
<dbReference type="EMBL" id="FO117623">
    <property type="protein sequence ID" value="CCG01199.1"/>
    <property type="molecule type" value="Genomic_DNA"/>
</dbReference>
<dbReference type="Proteomes" id="UP000007517">
    <property type="component" value="Chromosome"/>
</dbReference>
<evidence type="ECO:0000259" key="3">
    <source>
        <dbReference type="Pfam" id="PF03061"/>
    </source>
</evidence>
<dbReference type="InterPro" id="IPR029069">
    <property type="entry name" value="HotDog_dom_sf"/>
</dbReference>
<evidence type="ECO:0000256" key="2">
    <source>
        <dbReference type="ARBA" id="ARBA00022801"/>
    </source>
</evidence>
<dbReference type="CDD" id="cd03443">
    <property type="entry name" value="PaaI_thioesterase"/>
    <property type="match status" value="1"/>
</dbReference>
<dbReference type="RefSeq" id="WP_014374116.1">
    <property type="nucleotide sequence ID" value="NC_016943.1"/>
</dbReference>
<reference evidence="4 5" key="1">
    <citation type="journal article" date="2012" name="J. Bacteriol.">
        <title>Genome Sequence of Blastococcus saxobsidens DD2, a Stone-Inhabiting Bacterium.</title>
        <authorList>
            <person name="Chouaia B."/>
            <person name="Crotti E."/>
            <person name="Brusetti L."/>
            <person name="Daffonchio D."/>
            <person name="Essoussi I."/>
            <person name="Nouioui I."/>
            <person name="Sbissi I."/>
            <person name="Ghodhbane-Gtari F."/>
            <person name="Gtari M."/>
            <person name="Vacherie B."/>
            <person name="Barbe V."/>
            <person name="Medigue C."/>
            <person name="Gury J."/>
            <person name="Pujic P."/>
            <person name="Normand P."/>
        </authorList>
    </citation>
    <scope>NUCLEOTIDE SEQUENCE [LARGE SCALE GENOMIC DNA]</scope>
    <source>
        <strain evidence="4 5">DD2</strain>
    </source>
</reference>
<sequence>MTADRPAGTGGPAVVGDRDVAARLAGGDLPDVPLAVLQEGLRLPLHDYLGLVLAGLRPVVVEMPLTERTRTRAGPLHGGALATLVDVAGNVAVATGGALDVTRYGLVTVRAEIDFRAQPDGEAVRATAEVLEVGRRTACSECAVTDDAGRVVGRAVVTSRLVPHRGVAGTGLDGPRC</sequence>
<dbReference type="OrthoDB" id="4750587at2"/>
<dbReference type="PANTHER" id="PTHR21660">
    <property type="entry name" value="THIOESTERASE SUPERFAMILY MEMBER-RELATED"/>
    <property type="match status" value="1"/>
</dbReference>
<proteinExistence type="inferred from homology"/>
<dbReference type="STRING" id="1146883.BLASA_0220"/>
<dbReference type="Pfam" id="PF03061">
    <property type="entry name" value="4HBT"/>
    <property type="match status" value="1"/>
</dbReference>
<organism evidence="4 5">
    <name type="scientific">Blastococcus saxobsidens (strain DD2)</name>
    <dbReference type="NCBI Taxonomy" id="1146883"/>
    <lineage>
        <taxon>Bacteria</taxon>
        <taxon>Bacillati</taxon>
        <taxon>Actinomycetota</taxon>
        <taxon>Actinomycetes</taxon>
        <taxon>Geodermatophilales</taxon>
        <taxon>Geodermatophilaceae</taxon>
        <taxon>Blastococcus</taxon>
    </lineage>
</organism>
<evidence type="ECO:0000313" key="4">
    <source>
        <dbReference type="EMBL" id="CCG01199.1"/>
    </source>
</evidence>
<gene>
    <name evidence="4" type="ordered locus">BLASA_0220</name>
</gene>
<dbReference type="InterPro" id="IPR003736">
    <property type="entry name" value="PAAI_dom"/>
</dbReference>
<dbReference type="GO" id="GO:0047617">
    <property type="term" value="F:fatty acyl-CoA hydrolase activity"/>
    <property type="evidence" value="ECO:0007669"/>
    <property type="project" value="InterPro"/>
</dbReference>
<dbReference type="AlphaFoldDB" id="H6RL69"/>
<evidence type="ECO:0000256" key="1">
    <source>
        <dbReference type="ARBA" id="ARBA00008324"/>
    </source>
</evidence>
<comment type="similarity">
    <text evidence="1">Belongs to the thioesterase PaaI family.</text>
</comment>
<keyword evidence="5" id="KW-1185">Reference proteome</keyword>
<dbReference type="Gene3D" id="3.10.129.10">
    <property type="entry name" value="Hotdog Thioesterase"/>
    <property type="match status" value="1"/>
</dbReference>
<dbReference type="SUPFAM" id="SSF54637">
    <property type="entry name" value="Thioesterase/thiol ester dehydrase-isomerase"/>
    <property type="match status" value="1"/>
</dbReference>
<dbReference type="NCBIfam" id="TIGR00369">
    <property type="entry name" value="unchar_dom_1"/>
    <property type="match status" value="1"/>
</dbReference>
<dbReference type="PANTHER" id="PTHR21660:SF1">
    <property type="entry name" value="ACYL-COENZYME A THIOESTERASE 13"/>
    <property type="match status" value="1"/>
</dbReference>
<dbReference type="HOGENOM" id="CLU_1515040_0_0_11"/>
<dbReference type="InterPro" id="IPR039298">
    <property type="entry name" value="ACOT13"/>
</dbReference>
<keyword evidence="2" id="KW-0378">Hydrolase</keyword>
<protein>
    <submittedName>
        <fullName evidence="4">Putative thioesterase</fullName>
    </submittedName>
</protein>
<dbReference type="eggNOG" id="COG2050">
    <property type="taxonomic scope" value="Bacteria"/>
</dbReference>
<name>H6RL69_BLASD</name>
<accession>H6RL69</accession>
<dbReference type="KEGG" id="bsd:BLASA_0220"/>